<evidence type="ECO:0000313" key="2">
    <source>
        <dbReference type="Proteomes" id="UP000828390"/>
    </source>
</evidence>
<dbReference type="AlphaFoldDB" id="A0A9D4MDT6"/>
<keyword evidence="2" id="KW-1185">Reference proteome</keyword>
<name>A0A9D4MDT6_DREPO</name>
<accession>A0A9D4MDT6</accession>
<sequence length="97" mass="11772">MMEEGSRVILRLKKIRQAVIASPEPILWYSRMRTEFEMLLLEIMIRDKEGVNFYLFYTPDIKLREIWKRLREISIELGLRMLEESSDVNRIDIVKRL</sequence>
<comment type="caution">
    <text evidence="1">The sequence shown here is derived from an EMBL/GenBank/DDBJ whole genome shotgun (WGS) entry which is preliminary data.</text>
</comment>
<proteinExistence type="predicted"/>
<protein>
    <submittedName>
        <fullName evidence="1">Uncharacterized protein</fullName>
    </submittedName>
</protein>
<reference evidence="1" key="2">
    <citation type="submission" date="2020-11" db="EMBL/GenBank/DDBJ databases">
        <authorList>
            <person name="McCartney M.A."/>
            <person name="Auch B."/>
            <person name="Kono T."/>
            <person name="Mallez S."/>
            <person name="Becker A."/>
            <person name="Gohl D.M."/>
            <person name="Silverstein K.A.T."/>
            <person name="Koren S."/>
            <person name="Bechman K.B."/>
            <person name="Herman A."/>
            <person name="Abrahante J.E."/>
            <person name="Garbe J."/>
        </authorList>
    </citation>
    <scope>NUCLEOTIDE SEQUENCE</scope>
    <source>
        <strain evidence="1">Duluth1</strain>
        <tissue evidence="1">Whole animal</tissue>
    </source>
</reference>
<reference evidence="1" key="1">
    <citation type="journal article" date="2019" name="bioRxiv">
        <title>The Genome of the Zebra Mussel, Dreissena polymorpha: A Resource for Invasive Species Research.</title>
        <authorList>
            <person name="McCartney M.A."/>
            <person name="Auch B."/>
            <person name="Kono T."/>
            <person name="Mallez S."/>
            <person name="Zhang Y."/>
            <person name="Obille A."/>
            <person name="Becker A."/>
            <person name="Abrahante J.E."/>
            <person name="Garbe J."/>
            <person name="Badalamenti J.P."/>
            <person name="Herman A."/>
            <person name="Mangelson H."/>
            <person name="Liachko I."/>
            <person name="Sullivan S."/>
            <person name="Sone E.D."/>
            <person name="Koren S."/>
            <person name="Silverstein K.A.T."/>
            <person name="Beckman K.B."/>
            <person name="Gohl D.M."/>
        </authorList>
    </citation>
    <scope>NUCLEOTIDE SEQUENCE</scope>
    <source>
        <strain evidence="1">Duluth1</strain>
        <tissue evidence="1">Whole animal</tissue>
    </source>
</reference>
<organism evidence="1 2">
    <name type="scientific">Dreissena polymorpha</name>
    <name type="common">Zebra mussel</name>
    <name type="synonym">Mytilus polymorpha</name>
    <dbReference type="NCBI Taxonomy" id="45954"/>
    <lineage>
        <taxon>Eukaryota</taxon>
        <taxon>Metazoa</taxon>
        <taxon>Spiralia</taxon>
        <taxon>Lophotrochozoa</taxon>
        <taxon>Mollusca</taxon>
        <taxon>Bivalvia</taxon>
        <taxon>Autobranchia</taxon>
        <taxon>Heteroconchia</taxon>
        <taxon>Euheterodonta</taxon>
        <taxon>Imparidentia</taxon>
        <taxon>Neoheterodontei</taxon>
        <taxon>Myida</taxon>
        <taxon>Dreissenoidea</taxon>
        <taxon>Dreissenidae</taxon>
        <taxon>Dreissena</taxon>
    </lineage>
</organism>
<gene>
    <name evidence="1" type="ORF">DPMN_037572</name>
</gene>
<evidence type="ECO:0000313" key="1">
    <source>
        <dbReference type="EMBL" id="KAH3874330.1"/>
    </source>
</evidence>
<dbReference type="EMBL" id="JAIWYP010000002">
    <property type="protein sequence ID" value="KAH3874330.1"/>
    <property type="molecule type" value="Genomic_DNA"/>
</dbReference>
<dbReference type="Proteomes" id="UP000828390">
    <property type="component" value="Unassembled WGS sequence"/>
</dbReference>